<keyword evidence="6" id="KW-0812">Transmembrane</keyword>
<feature type="domain" description="FAD dependent oxidoreductase" evidence="7">
    <location>
        <begin position="6"/>
        <end position="352"/>
    </location>
</feature>
<feature type="transmembrane region" description="Helical" evidence="6">
    <location>
        <begin position="7"/>
        <end position="24"/>
    </location>
</feature>
<evidence type="ECO:0000313" key="9">
    <source>
        <dbReference type="Proteomes" id="UP001519343"/>
    </source>
</evidence>
<organism evidence="8 9">
    <name type="scientific">Ammoniphilus resinae</name>
    <dbReference type="NCBI Taxonomy" id="861532"/>
    <lineage>
        <taxon>Bacteria</taxon>
        <taxon>Bacillati</taxon>
        <taxon>Bacillota</taxon>
        <taxon>Bacilli</taxon>
        <taxon>Bacillales</taxon>
        <taxon>Paenibacillaceae</taxon>
        <taxon>Aneurinibacillus group</taxon>
        <taxon>Ammoniphilus</taxon>
    </lineage>
</organism>
<evidence type="ECO:0000256" key="3">
    <source>
        <dbReference type="ARBA" id="ARBA00023002"/>
    </source>
</evidence>
<evidence type="ECO:0000256" key="2">
    <source>
        <dbReference type="ARBA" id="ARBA00022977"/>
    </source>
</evidence>
<keyword evidence="6" id="KW-0472">Membrane</keyword>
<comment type="pathway">
    <text evidence="1">Cofactor biosynthesis; thiamine diphosphate biosynthesis.</text>
</comment>
<dbReference type="Pfam" id="PF01266">
    <property type="entry name" value="DAO"/>
    <property type="match status" value="1"/>
</dbReference>
<dbReference type="Gene3D" id="3.50.50.60">
    <property type="entry name" value="FAD/NAD(P)-binding domain"/>
    <property type="match status" value="1"/>
</dbReference>
<dbReference type="InterPro" id="IPR006076">
    <property type="entry name" value="FAD-dep_OxRdtase"/>
</dbReference>
<dbReference type="NCBIfam" id="TIGR02352">
    <property type="entry name" value="thiamin_ThiO"/>
    <property type="match status" value="1"/>
</dbReference>
<dbReference type="GO" id="GO:0043799">
    <property type="term" value="F:glycine oxidase activity"/>
    <property type="evidence" value="ECO:0007669"/>
    <property type="project" value="UniProtKB-EC"/>
</dbReference>
<accession>A0ABS4GR59</accession>
<evidence type="ECO:0000256" key="5">
    <source>
        <dbReference type="ARBA" id="ARBA00050018"/>
    </source>
</evidence>
<gene>
    <name evidence="8" type="ORF">J2Z37_002744</name>
</gene>
<keyword evidence="3 8" id="KW-0560">Oxidoreductase</keyword>
<dbReference type="Proteomes" id="UP001519343">
    <property type="component" value="Unassembled WGS sequence"/>
</dbReference>
<evidence type="ECO:0000256" key="1">
    <source>
        <dbReference type="ARBA" id="ARBA00004948"/>
    </source>
</evidence>
<dbReference type="InterPro" id="IPR012727">
    <property type="entry name" value="Gly_oxidase_ThiO"/>
</dbReference>
<proteinExistence type="predicted"/>
<dbReference type="EC" id="1.4.3.19" evidence="5"/>
<comment type="caution">
    <text evidence="8">The sequence shown here is derived from an EMBL/GenBank/DDBJ whole genome shotgun (WGS) entry which is preliminary data.</text>
</comment>
<dbReference type="PANTHER" id="PTHR13847">
    <property type="entry name" value="SARCOSINE DEHYDROGENASE-RELATED"/>
    <property type="match status" value="1"/>
</dbReference>
<reference evidence="8 9" key="1">
    <citation type="submission" date="2021-03" db="EMBL/GenBank/DDBJ databases">
        <title>Genomic Encyclopedia of Type Strains, Phase IV (KMG-IV): sequencing the most valuable type-strain genomes for metagenomic binning, comparative biology and taxonomic classification.</title>
        <authorList>
            <person name="Goeker M."/>
        </authorList>
    </citation>
    <scope>NUCLEOTIDE SEQUENCE [LARGE SCALE GENOMIC DNA]</scope>
    <source>
        <strain evidence="8 9">DSM 24738</strain>
    </source>
</reference>
<sequence length="369" mass="39721">MKEMYDVAIIGGGVIGASIAYQLVKRGMKVVLLEKGRVVSQASSAAAGMLAAQAEFEEETGSLFQLAVQSRELFPQISSELKEASGIDIGLVQQGMLKVALTEGEAQQLQNIIRIQQAAGQSAEWLSASEVKEKEPNLSQHVLGAMYIPGDGQVIAPELSLGFVKSAATLGAVIKEFSEVKSLLIEDGRVKGVVTREETIYAGKVVLAAGAWSDELLQEIGINLAVYPVKGECFSVLTHQSLVTSTIFSHGCYLVPKRGGRLVVGATMVEHTYDKRVSVEGMSLLLERAKRLLPTISQAEWEKGWAGTRPQTKDGLPYLGEHPDYPGVFVAAGHYRNGILLSPITGVLIADLIEGNSSTIDLQPFRIMR</sequence>
<comment type="catalytic activity">
    <reaction evidence="4">
        <text>glycine + O2 + H2O = glyoxylate + H2O2 + NH4(+)</text>
        <dbReference type="Rhea" id="RHEA:11532"/>
        <dbReference type="ChEBI" id="CHEBI:15377"/>
        <dbReference type="ChEBI" id="CHEBI:15379"/>
        <dbReference type="ChEBI" id="CHEBI:16240"/>
        <dbReference type="ChEBI" id="CHEBI:28938"/>
        <dbReference type="ChEBI" id="CHEBI:36655"/>
        <dbReference type="ChEBI" id="CHEBI:57305"/>
        <dbReference type="EC" id="1.4.3.19"/>
    </reaction>
</comment>
<dbReference type="Gene3D" id="3.30.9.10">
    <property type="entry name" value="D-Amino Acid Oxidase, subunit A, domain 2"/>
    <property type="match status" value="1"/>
</dbReference>
<dbReference type="SUPFAM" id="SSF54373">
    <property type="entry name" value="FAD-linked reductases, C-terminal domain"/>
    <property type="match status" value="1"/>
</dbReference>
<evidence type="ECO:0000259" key="7">
    <source>
        <dbReference type="Pfam" id="PF01266"/>
    </source>
</evidence>
<keyword evidence="9" id="KW-1185">Reference proteome</keyword>
<keyword evidence="2" id="KW-0784">Thiamine biosynthesis</keyword>
<dbReference type="InterPro" id="IPR036188">
    <property type="entry name" value="FAD/NAD-bd_sf"/>
</dbReference>
<dbReference type="EMBL" id="JAGGKT010000007">
    <property type="protein sequence ID" value="MBP1932736.1"/>
    <property type="molecule type" value="Genomic_DNA"/>
</dbReference>
<dbReference type="SUPFAM" id="SSF51905">
    <property type="entry name" value="FAD/NAD(P)-binding domain"/>
    <property type="match status" value="1"/>
</dbReference>
<evidence type="ECO:0000256" key="6">
    <source>
        <dbReference type="SAM" id="Phobius"/>
    </source>
</evidence>
<evidence type="ECO:0000256" key="4">
    <source>
        <dbReference type="ARBA" id="ARBA00049872"/>
    </source>
</evidence>
<evidence type="ECO:0000313" key="8">
    <source>
        <dbReference type="EMBL" id="MBP1932736.1"/>
    </source>
</evidence>
<dbReference type="RefSeq" id="WP_209810762.1">
    <property type="nucleotide sequence ID" value="NZ_JAGGKT010000007.1"/>
</dbReference>
<keyword evidence="6" id="KW-1133">Transmembrane helix</keyword>
<protein>
    <recommendedName>
        <fullName evidence="5">glycine oxidase</fullName>
        <ecNumber evidence="5">1.4.3.19</ecNumber>
    </recommendedName>
</protein>
<dbReference type="PANTHER" id="PTHR13847:SF289">
    <property type="entry name" value="GLYCINE OXIDASE"/>
    <property type="match status" value="1"/>
</dbReference>
<name>A0ABS4GR59_9BACL</name>